<keyword evidence="14" id="KW-1185">Reference proteome</keyword>
<evidence type="ECO:0000256" key="1">
    <source>
        <dbReference type="ARBA" id="ARBA00022692"/>
    </source>
</evidence>
<dbReference type="EMBL" id="BMAR01000003">
    <property type="protein sequence ID" value="GFR42392.1"/>
    <property type="molecule type" value="Genomic_DNA"/>
</dbReference>
<dbReference type="GO" id="GO:0005525">
    <property type="term" value="F:GTP binding"/>
    <property type="evidence" value="ECO:0007669"/>
    <property type="project" value="UniProtKB-KW"/>
</dbReference>
<protein>
    <recommendedName>
        <fullName evidence="12">GB1/RHD3-type G domain-containing protein</fullName>
    </recommendedName>
</protein>
<reference evidence="13 14" key="1">
    <citation type="journal article" date="2021" name="Sci. Rep.">
        <title>Genome sequencing of the multicellular alga Astrephomene provides insights into convergent evolution of germ-soma differentiation.</title>
        <authorList>
            <person name="Yamashita S."/>
            <person name="Yamamoto K."/>
            <person name="Matsuzaki R."/>
            <person name="Suzuki S."/>
            <person name="Yamaguchi H."/>
            <person name="Hirooka S."/>
            <person name="Minakuchi Y."/>
            <person name="Miyagishima S."/>
            <person name="Kawachi M."/>
            <person name="Toyoda A."/>
            <person name="Nozaki H."/>
        </authorList>
    </citation>
    <scope>NUCLEOTIDE SEQUENCE [LARGE SCALE GENOMIC DNA]</scope>
    <source>
        <strain evidence="13 14">NIES-4017</strain>
    </source>
</reference>
<evidence type="ECO:0000256" key="2">
    <source>
        <dbReference type="ARBA" id="ARBA00022741"/>
    </source>
</evidence>
<dbReference type="PROSITE" id="PS51715">
    <property type="entry name" value="G_GB1_RHD3"/>
    <property type="match status" value="1"/>
</dbReference>
<keyword evidence="8 11" id="KW-0472">Membrane</keyword>
<feature type="compositionally biased region" description="Low complexity" evidence="10">
    <location>
        <begin position="642"/>
        <end position="652"/>
    </location>
</feature>
<comment type="similarity">
    <text evidence="9">Belongs to the TRAFAC class dynamin-like GTPase superfamily. GB1/RHD3 GTPase family.</text>
</comment>
<keyword evidence="1 11" id="KW-0812">Transmembrane</keyword>
<evidence type="ECO:0000256" key="7">
    <source>
        <dbReference type="ARBA" id="ARBA00023134"/>
    </source>
</evidence>
<keyword evidence="3" id="KW-0378">Hydrolase</keyword>
<evidence type="ECO:0000256" key="10">
    <source>
        <dbReference type="SAM" id="MobiDB-lite"/>
    </source>
</evidence>
<evidence type="ECO:0000256" key="8">
    <source>
        <dbReference type="ARBA" id="ARBA00023136"/>
    </source>
</evidence>
<keyword evidence="4" id="KW-0256">Endoplasmic reticulum</keyword>
<dbReference type="Pfam" id="PF20428">
    <property type="entry name" value="Sey1_3HB"/>
    <property type="match status" value="1"/>
</dbReference>
<evidence type="ECO:0000313" key="14">
    <source>
        <dbReference type="Proteomes" id="UP001054857"/>
    </source>
</evidence>
<name>A0AAD3DKF0_9CHLO</name>
<dbReference type="PANTHER" id="PTHR45923:SF2">
    <property type="entry name" value="PROTEIN SEY1"/>
    <property type="match status" value="1"/>
</dbReference>
<organism evidence="13 14">
    <name type="scientific">Astrephomene gubernaculifera</name>
    <dbReference type="NCBI Taxonomy" id="47775"/>
    <lineage>
        <taxon>Eukaryota</taxon>
        <taxon>Viridiplantae</taxon>
        <taxon>Chlorophyta</taxon>
        <taxon>core chlorophytes</taxon>
        <taxon>Chlorophyceae</taxon>
        <taxon>CS clade</taxon>
        <taxon>Chlamydomonadales</taxon>
        <taxon>Astrephomenaceae</taxon>
        <taxon>Astrephomene</taxon>
    </lineage>
</organism>
<evidence type="ECO:0000256" key="9">
    <source>
        <dbReference type="PROSITE-ProRule" id="PRU01052"/>
    </source>
</evidence>
<keyword evidence="6" id="KW-0175">Coiled coil</keyword>
<gene>
    <name evidence="13" type="ORF">Agub_g3264</name>
</gene>
<evidence type="ECO:0000256" key="6">
    <source>
        <dbReference type="ARBA" id="ARBA00023054"/>
    </source>
</evidence>
<dbReference type="InterPro" id="IPR008803">
    <property type="entry name" value="RHD3/Sey1"/>
</dbReference>
<dbReference type="GO" id="GO:0005783">
    <property type="term" value="C:endoplasmic reticulum"/>
    <property type="evidence" value="ECO:0007669"/>
    <property type="project" value="TreeGrafter"/>
</dbReference>
<dbReference type="Proteomes" id="UP001054857">
    <property type="component" value="Unassembled WGS sequence"/>
</dbReference>
<keyword evidence="7" id="KW-0342">GTP-binding</keyword>
<dbReference type="FunFam" id="3.40.50.300:FF:002271">
    <property type="entry name" value="Protein ROOT HAIR DEFECTIVE 3 homolog"/>
    <property type="match status" value="1"/>
</dbReference>
<feature type="non-terminal residue" evidence="13">
    <location>
        <position position="890"/>
    </location>
</feature>
<feature type="domain" description="GB1/RHD3-type G" evidence="12">
    <location>
        <begin position="37"/>
        <end position="258"/>
    </location>
</feature>
<feature type="transmembrane region" description="Helical" evidence="11">
    <location>
        <begin position="747"/>
        <end position="773"/>
    </location>
</feature>
<evidence type="ECO:0000256" key="5">
    <source>
        <dbReference type="ARBA" id="ARBA00022989"/>
    </source>
</evidence>
<evidence type="ECO:0000256" key="11">
    <source>
        <dbReference type="SAM" id="Phobius"/>
    </source>
</evidence>
<dbReference type="GO" id="GO:0016320">
    <property type="term" value="P:endoplasmic reticulum membrane fusion"/>
    <property type="evidence" value="ECO:0007669"/>
    <property type="project" value="TreeGrafter"/>
</dbReference>
<dbReference type="GO" id="GO:0003924">
    <property type="term" value="F:GTPase activity"/>
    <property type="evidence" value="ECO:0007669"/>
    <property type="project" value="TreeGrafter"/>
</dbReference>
<keyword evidence="5 11" id="KW-1133">Transmembrane helix</keyword>
<feature type="region of interest" description="Disordered" evidence="10">
    <location>
        <begin position="842"/>
        <end position="890"/>
    </location>
</feature>
<comment type="caution">
    <text evidence="13">The sequence shown here is derived from an EMBL/GenBank/DDBJ whole genome shotgun (WGS) entry which is preliminary data.</text>
</comment>
<evidence type="ECO:0000256" key="4">
    <source>
        <dbReference type="ARBA" id="ARBA00022824"/>
    </source>
</evidence>
<dbReference type="InterPro" id="IPR027417">
    <property type="entry name" value="P-loop_NTPase"/>
</dbReference>
<feature type="compositionally biased region" description="Basic and acidic residues" evidence="10">
    <location>
        <begin position="653"/>
        <end position="662"/>
    </location>
</feature>
<evidence type="ECO:0000256" key="3">
    <source>
        <dbReference type="ARBA" id="ARBA00022801"/>
    </source>
</evidence>
<proteinExistence type="inferred from homology"/>
<feature type="region of interest" description="Disordered" evidence="10">
    <location>
        <begin position="642"/>
        <end position="668"/>
    </location>
</feature>
<dbReference type="Pfam" id="PF05879">
    <property type="entry name" value="RHD3_GTPase"/>
    <property type="match status" value="1"/>
</dbReference>
<dbReference type="PANTHER" id="PTHR45923">
    <property type="entry name" value="PROTEIN SEY1"/>
    <property type="match status" value="1"/>
</dbReference>
<dbReference type="InterPro" id="IPR046758">
    <property type="entry name" value="Sey1/RHD3-like_3HB"/>
</dbReference>
<sequence length="890" mass="96956">DELIKMADIVQVINGEGQFEQDSVQQFVAANELAHCKTNYQVVAIMGPQSSGKSTLLNHVFGTSFTMMDALAGRGQTTKGIWLSKSPKVTDTTVLVMDLEGSDGRERGEDDTNFERQSALFALAVADVLLVNIWCHDVGRELASGKPLLKTIFQVNLKLFAPEPDRKRSVLLFVIRDKTKTPLPKLVEVLQADLERMWEGIAKPAAYQESKLTDFFEVQYAALSHFEERYEDFVADSVHLRRRFSPEADDSLVRGDEKLPGDSFALSIRNIWEVIRAQKDLNLPAHKVMVANVRCAEIAEDQLRAFEADQAWRALREAAAEGIVEGFGARASSLADSCIRGYEAEALYFDPSVRSSKLSELQVRLHALLQPPYQQQVAAQQAAVLAAFERDVKLALVEAIAGGPGDGKGGSGGEGAGGAAKGFMAAAAVCRERAVAAFTAAFGKHLRIEVAPWDGSAELAALCEALDAHLTRVRGEHMSQAVTRVEKQLGALLSGPVMGLLEVCAPGMWGRLHGVCREAATAAERNLMQALEGFDLSGSESESLSERLRARARSSMEGHVREAALTRLSRMKDRFQEVFSLDENRAPRMWGPRDDIPAIAQQARVAAASVLSQLAVMRPPPEEGRQGQADLVEAAVMQLARTSPAPASTSTSHQHDSADSDRCSSSASASTAAGWSSASIAATPGGMPVDMLSAAAWPGVEESCVLLHPHDVRTTWREFLSYSNVLVQQAQSAQQSNRLASNRMPPLWAIGMMLVLGWNEAMMLIFNPIYLLLGALGFLFLRSLYTELDVEREMSSGALPGAISLANKFAPACREVVRKPTAAFQDFFQSLTGRDQERRAAAYVQHAEGQSQHTPLHTPEGLTRRPVTDAPDSASRELTDLRRQEGKKDL</sequence>
<dbReference type="Gene3D" id="3.40.50.300">
    <property type="entry name" value="P-loop containing nucleotide triphosphate hydrolases"/>
    <property type="match status" value="1"/>
</dbReference>
<dbReference type="SUPFAM" id="SSF52540">
    <property type="entry name" value="P-loop containing nucleoside triphosphate hydrolases"/>
    <property type="match status" value="1"/>
</dbReference>
<keyword evidence="2" id="KW-0547">Nucleotide-binding</keyword>
<dbReference type="AlphaFoldDB" id="A0AAD3DKF0"/>
<feature type="compositionally biased region" description="Basic and acidic residues" evidence="10">
    <location>
        <begin position="874"/>
        <end position="890"/>
    </location>
</feature>
<dbReference type="CDD" id="cd01851">
    <property type="entry name" value="GBP"/>
    <property type="match status" value="1"/>
</dbReference>
<dbReference type="HAMAP" id="MF_03109">
    <property type="entry name" value="Sey1"/>
    <property type="match status" value="1"/>
</dbReference>
<evidence type="ECO:0000259" key="12">
    <source>
        <dbReference type="PROSITE" id="PS51715"/>
    </source>
</evidence>
<accession>A0AAD3DKF0</accession>
<evidence type="ECO:0000313" key="13">
    <source>
        <dbReference type="EMBL" id="GFR42392.1"/>
    </source>
</evidence>
<dbReference type="InterPro" id="IPR030386">
    <property type="entry name" value="G_GB1_RHD3_dom"/>
</dbReference>